<dbReference type="SMART" id="SM00883">
    <property type="entry name" value="Cpn10"/>
    <property type="match status" value="1"/>
</dbReference>
<evidence type="ECO:0000313" key="6">
    <source>
        <dbReference type="EMBL" id="SEN88340.1"/>
    </source>
</evidence>
<dbReference type="SUPFAM" id="SSF50129">
    <property type="entry name" value="GroES-like"/>
    <property type="match status" value="1"/>
</dbReference>
<dbReference type="NCBIfam" id="NF001527">
    <property type="entry name" value="PRK00364.1-2"/>
    <property type="match status" value="1"/>
</dbReference>
<evidence type="ECO:0000313" key="8">
    <source>
        <dbReference type="Proteomes" id="UP000199735"/>
    </source>
</evidence>
<dbReference type="PANTHER" id="PTHR10772">
    <property type="entry name" value="10 KDA HEAT SHOCK PROTEIN"/>
    <property type="match status" value="1"/>
</dbReference>
<dbReference type="NCBIfam" id="NF001534">
    <property type="entry name" value="PRK00364.2-5"/>
    <property type="match status" value="1"/>
</dbReference>
<dbReference type="CDD" id="cd00320">
    <property type="entry name" value="cpn10"/>
    <property type="match status" value="1"/>
</dbReference>
<dbReference type="GO" id="GO:0051087">
    <property type="term" value="F:protein-folding chaperone binding"/>
    <property type="evidence" value="ECO:0007669"/>
    <property type="project" value="TreeGrafter"/>
</dbReference>
<evidence type="ECO:0000256" key="4">
    <source>
        <dbReference type="RuleBase" id="RU000535"/>
    </source>
</evidence>
<reference evidence="5 7" key="1">
    <citation type="submission" date="2014-07" db="EMBL/GenBank/DDBJ databases">
        <title>Complete genome sequence of a moderately halophilic bacterium Terribacillus aidingensis MP602, isolated from Cryptomeria fortunei in Tianmu mountain in China.</title>
        <authorList>
            <person name="Wang Y."/>
            <person name="Lu P."/>
            <person name="Zhang L."/>
        </authorList>
    </citation>
    <scope>NUCLEOTIDE SEQUENCE [LARGE SCALE GENOMIC DNA]</scope>
    <source>
        <strain evidence="5 7">MP602</strain>
    </source>
</reference>
<sequence>MLKPLGDRVVIELVEQEEKTAFGIVLPESAKEKPQEGKVVAVGSGRVTDNGERVALEVSEGDLIIFSKYSGTELKYEGKDYLILRESDILAVVG</sequence>
<dbReference type="EMBL" id="CP008876">
    <property type="protein sequence ID" value="AIF65592.1"/>
    <property type="molecule type" value="Genomic_DNA"/>
</dbReference>
<evidence type="ECO:0000256" key="1">
    <source>
        <dbReference type="ARBA" id="ARBA00006975"/>
    </source>
</evidence>
<dbReference type="FunFam" id="2.30.33.40:FF:000001">
    <property type="entry name" value="10 kDa chaperonin"/>
    <property type="match status" value="1"/>
</dbReference>
<dbReference type="HOGENOM" id="CLU_132825_2_0_9"/>
<dbReference type="GO" id="GO:0046872">
    <property type="term" value="F:metal ion binding"/>
    <property type="evidence" value="ECO:0007669"/>
    <property type="project" value="TreeGrafter"/>
</dbReference>
<evidence type="ECO:0000313" key="5">
    <source>
        <dbReference type="EMBL" id="AIF65592.1"/>
    </source>
</evidence>
<accession>A0A075LI89</accession>
<dbReference type="GO" id="GO:0005524">
    <property type="term" value="F:ATP binding"/>
    <property type="evidence" value="ECO:0007669"/>
    <property type="project" value="InterPro"/>
</dbReference>
<dbReference type="NCBIfam" id="NF001533">
    <property type="entry name" value="PRK00364.2-4"/>
    <property type="match status" value="1"/>
</dbReference>
<dbReference type="EMBL" id="FOCD01000004">
    <property type="protein sequence ID" value="SEN88340.1"/>
    <property type="molecule type" value="Genomic_DNA"/>
</dbReference>
<name>A0A075LI89_9BACI</name>
<dbReference type="NCBIfam" id="NF001530">
    <property type="entry name" value="PRK00364.1-6"/>
    <property type="match status" value="1"/>
</dbReference>
<protein>
    <recommendedName>
        <fullName evidence="3">Co-chaperonin GroES</fullName>
    </recommendedName>
    <alternativeName>
        <fullName evidence="3">10 kDa chaperonin</fullName>
    </alternativeName>
    <alternativeName>
        <fullName evidence="3">Chaperonin-10</fullName>
        <shortName evidence="3">Cpn10</shortName>
    </alternativeName>
</protein>
<evidence type="ECO:0000313" key="7">
    <source>
        <dbReference type="Proteomes" id="UP000027980"/>
    </source>
</evidence>
<evidence type="ECO:0000256" key="2">
    <source>
        <dbReference type="ARBA" id="ARBA00023186"/>
    </source>
</evidence>
<keyword evidence="2 3" id="KW-0143">Chaperone</keyword>
<dbReference type="OrthoDB" id="9806791at2"/>
<dbReference type="HAMAP" id="MF_00580">
    <property type="entry name" value="CH10"/>
    <property type="match status" value="1"/>
</dbReference>
<dbReference type="PRINTS" id="PR00297">
    <property type="entry name" value="CHAPERONIN10"/>
</dbReference>
<dbReference type="Proteomes" id="UP000027980">
    <property type="component" value="Chromosome"/>
</dbReference>
<dbReference type="KEGG" id="tap:GZ22_02295"/>
<dbReference type="InterPro" id="IPR011032">
    <property type="entry name" value="GroES-like_sf"/>
</dbReference>
<dbReference type="InterPro" id="IPR037124">
    <property type="entry name" value="Chaperonin_GroES_sf"/>
</dbReference>
<dbReference type="Pfam" id="PF00166">
    <property type="entry name" value="Cpn10"/>
    <property type="match status" value="1"/>
</dbReference>
<comment type="subunit">
    <text evidence="3">Heptamer of 7 subunits arranged in a ring. Interacts with the chaperonin GroEL.</text>
</comment>
<dbReference type="PANTHER" id="PTHR10772:SF58">
    <property type="entry name" value="CO-CHAPERONIN GROES"/>
    <property type="match status" value="1"/>
</dbReference>
<organism evidence="5 7">
    <name type="scientific">Terribacillus saccharophilus</name>
    <dbReference type="NCBI Taxonomy" id="361277"/>
    <lineage>
        <taxon>Bacteria</taxon>
        <taxon>Bacillati</taxon>
        <taxon>Bacillota</taxon>
        <taxon>Bacilli</taxon>
        <taxon>Bacillales</taxon>
        <taxon>Bacillaceae</taxon>
        <taxon>Terribacillus</taxon>
    </lineage>
</organism>
<keyword evidence="3" id="KW-0963">Cytoplasm</keyword>
<dbReference type="NCBIfam" id="NF001531">
    <property type="entry name" value="PRK00364.2-2"/>
    <property type="match status" value="1"/>
</dbReference>
<dbReference type="AlphaFoldDB" id="A0A075LI89"/>
<dbReference type="Proteomes" id="UP000199735">
    <property type="component" value="Unassembled WGS sequence"/>
</dbReference>
<dbReference type="GO" id="GO:0044183">
    <property type="term" value="F:protein folding chaperone"/>
    <property type="evidence" value="ECO:0007669"/>
    <property type="project" value="InterPro"/>
</dbReference>
<gene>
    <name evidence="3" type="primary">groES</name>
    <name evidence="3" type="synonym">groS</name>
    <name evidence="5" type="ORF">GZ22_02295</name>
    <name evidence="6" type="ORF">SAMN04489762_2985</name>
</gene>
<accession>A0AAX2EIH8</accession>
<reference evidence="6 8" key="2">
    <citation type="submission" date="2016-10" db="EMBL/GenBank/DDBJ databases">
        <authorList>
            <person name="Varghese N."/>
            <person name="Submissions S."/>
        </authorList>
    </citation>
    <scope>NUCLEOTIDE SEQUENCE [LARGE SCALE GENOMIC DNA]</scope>
    <source>
        <strain evidence="6 8">DSM 21619</strain>
    </source>
</reference>
<dbReference type="Gene3D" id="2.30.33.40">
    <property type="entry name" value="GroES chaperonin"/>
    <property type="match status" value="1"/>
</dbReference>
<dbReference type="GO" id="GO:0005737">
    <property type="term" value="C:cytoplasm"/>
    <property type="evidence" value="ECO:0007669"/>
    <property type="project" value="UniProtKB-SubCell"/>
</dbReference>
<dbReference type="RefSeq" id="WP_038558259.1">
    <property type="nucleotide sequence ID" value="NZ_CP008876.1"/>
</dbReference>
<comment type="function">
    <text evidence="3 4">Together with the chaperonin GroEL, plays an essential role in assisting protein folding. The GroEL-GroES system forms a nano-cage that allows encapsulation of the non-native substrate proteins and provides a physical environment optimized to promote and accelerate protein folding. GroES binds to the apical surface of the GroEL ring, thereby capping the opening of the GroEL channel.</text>
</comment>
<dbReference type="GeneID" id="34222218"/>
<comment type="subcellular location">
    <subcellularLocation>
        <location evidence="3">Cytoplasm</location>
    </subcellularLocation>
</comment>
<proteinExistence type="inferred from homology"/>
<comment type="similarity">
    <text evidence="1 3 4">Belongs to the GroES chaperonin family.</text>
</comment>
<evidence type="ECO:0000256" key="3">
    <source>
        <dbReference type="HAMAP-Rule" id="MF_00580"/>
    </source>
</evidence>
<dbReference type="GO" id="GO:0051082">
    <property type="term" value="F:unfolded protein binding"/>
    <property type="evidence" value="ECO:0007669"/>
    <property type="project" value="TreeGrafter"/>
</dbReference>
<dbReference type="InterPro" id="IPR020818">
    <property type="entry name" value="Chaperonin_GroES"/>
</dbReference>